<dbReference type="InterPro" id="IPR019775">
    <property type="entry name" value="WD40_repeat_CS"/>
</dbReference>
<keyword evidence="2" id="KW-0677">Repeat</keyword>
<protein>
    <submittedName>
        <fullName evidence="4">General transcription factor 3c polypeptide 2</fullName>
    </submittedName>
</protein>
<dbReference type="PROSITE" id="PS50082">
    <property type="entry name" value="WD_REPEATS_2"/>
    <property type="match status" value="1"/>
</dbReference>
<dbReference type="SUPFAM" id="SSF50978">
    <property type="entry name" value="WD40 repeat-like"/>
    <property type="match status" value="1"/>
</dbReference>
<name>A0A170WHA8_TRIIF</name>
<evidence type="ECO:0000256" key="1">
    <source>
        <dbReference type="ARBA" id="ARBA00022574"/>
    </source>
</evidence>
<dbReference type="InterPro" id="IPR001680">
    <property type="entry name" value="WD40_rpt"/>
</dbReference>
<feature type="repeat" description="WD" evidence="3">
    <location>
        <begin position="1"/>
        <end position="31"/>
    </location>
</feature>
<dbReference type="InterPro" id="IPR015943">
    <property type="entry name" value="WD40/YVTN_repeat-like_dom_sf"/>
</dbReference>
<reference evidence="4" key="2">
    <citation type="journal article" date="2017" name="J. Med. Entomol.">
        <title>Transcriptome Analysis of the Triatoma infestans (Hemiptera: Reduviidae) Integument.</title>
        <authorList>
            <person name="Calderon-Fernandez G.M."/>
            <person name="Moriconi D.E."/>
            <person name="Dulbecco A.B."/>
            <person name="Juarez M.P."/>
        </authorList>
    </citation>
    <scope>NUCLEOTIDE SEQUENCE</scope>
    <source>
        <strain evidence="4">Int1</strain>
        <tissue evidence="4">Integument</tissue>
    </source>
</reference>
<dbReference type="AlphaFoldDB" id="A0A170WHA8"/>
<accession>A0A170WHA8</accession>
<evidence type="ECO:0000256" key="3">
    <source>
        <dbReference type="PROSITE-ProRule" id="PRU00221"/>
    </source>
</evidence>
<dbReference type="InterPro" id="IPR036322">
    <property type="entry name" value="WD40_repeat_dom_sf"/>
</dbReference>
<keyword evidence="1 3" id="KW-0853">WD repeat</keyword>
<reference evidence="4" key="1">
    <citation type="submission" date="2016-04" db="EMBL/GenBank/DDBJ databases">
        <authorList>
            <person name="Calderon-Fernandez G.M.Sr."/>
        </authorList>
    </citation>
    <scope>NUCLEOTIDE SEQUENCE</scope>
    <source>
        <strain evidence="4">Int1</strain>
        <tissue evidence="4">Integument</tissue>
    </source>
</reference>
<organism evidence="4">
    <name type="scientific">Triatoma infestans</name>
    <name type="common">Assassin bug</name>
    <dbReference type="NCBI Taxonomy" id="30076"/>
    <lineage>
        <taxon>Eukaryota</taxon>
        <taxon>Metazoa</taxon>
        <taxon>Ecdysozoa</taxon>
        <taxon>Arthropoda</taxon>
        <taxon>Hexapoda</taxon>
        <taxon>Insecta</taxon>
        <taxon>Pterygota</taxon>
        <taxon>Neoptera</taxon>
        <taxon>Paraneoptera</taxon>
        <taxon>Hemiptera</taxon>
        <taxon>Heteroptera</taxon>
        <taxon>Panheteroptera</taxon>
        <taxon>Cimicomorpha</taxon>
        <taxon>Reduviidae</taxon>
        <taxon>Triatominae</taxon>
        <taxon>Triatoma</taxon>
    </lineage>
</organism>
<dbReference type="EMBL" id="GEMB01005653">
    <property type="protein sequence ID" value="JAR97669.1"/>
    <property type="molecule type" value="Transcribed_RNA"/>
</dbReference>
<sequence length="87" mass="9811">MSPASETYLVSSALDKTVKFWDLNDTTAPHSIHRRGLVNDVAWMQHWLCAVAVYDESYMTSQTTVALHSVRDYIFQPGSFISNVKSS</sequence>
<evidence type="ECO:0000313" key="4">
    <source>
        <dbReference type="EMBL" id="JAR97669.1"/>
    </source>
</evidence>
<evidence type="ECO:0000256" key="2">
    <source>
        <dbReference type="ARBA" id="ARBA00022737"/>
    </source>
</evidence>
<dbReference type="Gene3D" id="2.130.10.10">
    <property type="entry name" value="YVTN repeat-like/Quinoprotein amine dehydrogenase"/>
    <property type="match status" value="1"/>
</dbReference>
<feature type="non-terminal residue" evidence="4">
    <location>
        <position position="87"/>
    </location>
</feature>
<dbReference type="PROSITE" id="PS00678">
    <property type="entry name" value="WD_REPEATS_1"/>
    <property type="match status" value="1"/>
</dbReference>
<proteinExistence type="predicted"/>